<evidence type="ECO:0000313" key="5">
    <source>
        <dbReference type="EMBL" id="QGM45882.1"/>
    </source>
</evidence>
<accession>A0A6B8KE54</accession>
<organism evidence="5 6">
    <name type="scientific">Methylocystis heyeri</name>
    <dbReference type="NCBI Taxonomy" id="391905"/>
    <lineage>
        <taxon>Bacteria</taxon>
        <taxon>Pseudomonadati</taxon>
        <taxon>Pseudomonadota</taxon>
        <taxon>Alphaproteobacteria</taxon>
        <taxon>Hyphomicrobiales</taxon>
        <taxon>Methylocystaceae</taxon>
        <taxon>Methylocystis</taxon>
    </lineage>
</organism>
<gene>
    <name evidence="5" type="ORF">H2LOC_009305</name>
</gene>
<dbReference type="GO" id="GO:0000287">
    <property type="term" value="F:magnesium ion binding"/>
    <property type="evidence" value="ECO:0007669"/>
    <property type="project" value="InterPro"/>
</dbReference>
<keyword evidence="6" id="KW-1185">Reference proteome</keyword>
<comment type="similarity">
    <text evidence="1">Belongs to the P-Pant transferase superfamily. Gsp/Sfp/HetI/AcpT family.</text>
</comment>
<dbReference type="EMBL" id="CP046052">
    <property type="protein sequence ID" value="QGM45882.1"/>
    <property type="molecule type" value="Genomic_DNA"/>
</dbReference>
<dbReference type="AlphaFoldDB" id="A0A6B8KE54"/>
<dbReference type="GO" id="GO:0008897">
    <property type="term" value="F:holo-[acyl-carrier-protein] synthase activity"/>
    <property type="evidence" value="ECO:0007669"/>
    <property type="project" value="InterPro"/>
</dbReference>
<dbReference type="InterPro" id="IPR050559">
    <property type="entry name" value="P-Pant_transferase_sf"/>
</dbReference>
<proteinExistence type="inferred from homology"/>
<name>A0A6B8KE54_9HYPH</name>
<evidence type="ECO:0000256" key="2">
    <source>
        <dbReference type="ARBA" id="ARBA00022679"/>
    </source>
</evidence>
<sequence>MRPHSRRPAIPLAFGVAHLWTVDLSRGDWREQSLAVLSVEERERALRFRQESDMRRYAVGRAALRTILGGYLSTPAHEVALAYGPHGKPSVAGSGPRFSFSHSDDLAVAAFASDAELGVDVERLDREAEVDTVVSGFASKLEREAFAALPAEARRPAFFRWWTRKEALAKAAGLGLSLPFESFDVSIAAGDARLLSTRLAELGGAWMLNEFEPAPGFIGALASYGQLTKIESFAF</sequence>
<dbReference type="Pfam" id="PF01648">
    <property type="entry name" value="ACPS"/>
    <property type="match status" value="1"/>
</dbReference>
<feature type="domain" description="4'-phosphopantetheinyl transferase N-terminal" evidence="4">
    <location>
        <begin position="32"/>
        <end position="110"/>
    </location>
</feature>
<dbReference type="SUPFAM" id="SSF56214">
    <property type="entry name" value="4'-phosphopantetheinyl transferase"/>
    <property type="match status" value="2"/>
</dbReference>
<reference evidence="5 6" key="1">
    <citation type="submission" date="2019-11" db="EMBL/GenBank/DDBJ databases">
        <title>The genome sequence of Methylocystis heyeri.</title>
        <authorList>
            <person name="Oshkin I.Y."/>
            <person name="Miroshnikov K."/>
            <person name="Dedysh S.N."/>
        </authorList>
    </citation>
    <scope>NUCLEOTIDE SEQUENCE [LARGE SCALE GENOMIC DNA]</scope>
    <source>
        <strain evidence="5 6">H2</strain>
    </source>
</reference>
<dbReference type="PANTHER" id="PTHR12215">
    <property type="entry name" value="PHOSPHOPANTETHEINE TRANSFERASE"/>
    <property type="match status" value="1"/>
</dbReference>
<dbReference type="Gene3D" id="3.90.470.20">
    <property type="entry name" value="4'-phosphopantetheinyl transferase domain"/>
    <property type="match status" value="2"/>
</dbReference>
<evidence type="ECO:0000256" key="1">
    <source>
        <dbReference type="ARBA" id="ARBA00010990"/>
    </source>
</evidence>
<dbReference type="Proteomes" id="UP000309061">
    <property type="component" value="Chromosome"/>
</dbReference>
<keyword evidence="2 5" id="KW-0808">Transferase</keyword>
<dbReference type="InterPro" id="IPR037143">
    <property type="entry name" value="4-PPantetheinyl_Trfase_dom_sf"/>
</dbReference>
<dbReference type="PANTHER" id="PTHR12215:SF10">
    <property type="entry name" value="L-AMINOADIPATE-SEMIALDEHYDE DEHYDROGENASE-PHOSPHOPANTETHEINYL TRANSFERASE"/>
    <property type="match status" value="1"/>
</dbReference>
<evidence type="ECO:0000259" key="3">
    <source>
        <dbReference type="Pfam" id="PF01648"/>
    </source>
</evidence>
<dbReference type="OrthoDB" id="9808281at2"/>
<dbReference type="Pfam" id="PF22624">
    <property type="entry name" value="AASDHPPT_N"/>
    <property type="match status" value="1"/>
</dbReference>
<evidence type="ECO:0000259" key="4">
    <source>
        <dbReference type="Pfam" id="PF22624"/>
    </source>
</evidence>
<dbReference type="RefSeq" id="WP_136496152.1">
    <property type="nucleotide sequence ID" value="NZ_CP046052.1"/>
</dbReference>
<dbReference type="KEGG" id="mhey:H2LOC_009305"/>
<feature type="domain" description="4'-phosphopantetheinyl transferase" evidence="3">
    <location>
        <begin position="117"/>
        <end position="206"/>
    </location>
</feature>
<dbReference type="InterPro" id="IPR055066">
    <property type="entry name" value="AASDHPPT_N"/>
</dbReference>
<evidence type="ECO:0000313" key="6">
    <source>
        <dbReference type="Proteomes" id="UP000309061"/>
    </source>
</evidence>
<dbReference type="GO" id="GO:0019878">
    <property type="term" value="P:lysine biosynthetic process via aminoadipic acid"/>
    <property type="evidence" value="ECO:0007669"/>
    <property type="project" value="TreeGrafter"/>
</dbReference>
<protein>
    <submittedName>
        <fullName evidence="5">4'-phosphopantetheinyl transferase superfamily protein</fullName>
    </submittedName>
</protein>
<dbReference type="InterPro" id="IPR008278">
    <property type="entry name" value="4-PPantetheinyl_Trfase_dom"/>
</dbReference>
<dbReference type="GO" id="GO:0005829">
    <property type="term" value="C:cytosol"/>
    <property type="evidence" value="ECO:0007669"/>
    <property type="project" value="TreeGrafter"/>
</dbReference>